<dbReference type="PANTHER" id="PTHR11505">
    <property type="entry name" value="L1 TRANSPOSABLE ELEMENT-RELATED"/>
    <property type="match status" value="1"/>
</dbReference>
<evidence type="ECO:0000313" key="2">
    <source>
        <dbReference type="Proteomes" id="UP000008672"/>
    </source>
</evidence>
<dbReference type="Proteomes" id="UP000008672">
    <property type="component" value="Unassembled WGS sequence"/>
</dbReference>
<protein>
    <recommendedName>
        <fullName evidence="3">L1 transposable element RRM domain-containing protein</fullName>
    </recommendedName>
</protein>
<reference evidence="1" key="3">
    <citation type="submission" date="2025-09" db="UniProtKB">
        <authorList>
            <consortium name="Ensembl"/>
        </authorList>
    </citation>
    <scope>IDENTIFICATION</scope>
</reference>
<dbReference type="GeneTree" id="ENSGT01130000278975"/>
<evidence type="ECO:0000313" key="1">
    <source>
        <dbReference type="Ensembl" id="ENSLACP00000007389.1"/>
    </source>
</evidence>
<dbReference type="InterPro" id="IPR042566">
    <property type="entry name" value="L1_C"/>
</dbReference>
<sequence>LTLIINEIKEGNTHIQTWITSVKQHVLDIEDTSQASGSNIVDLKKQVEQLKMHLDDRENRSRCNNLWFLGFLEDVEQGNPVKFLQKTLPMLLQLSTDTIVEIEQAHCLLAPEPAPEQCPRLFAVCFLRFPLKEKMFLLAHDAGKLEWKEHHIQIFPDLLKDLQDRRCQFMQVKKKLCDLGIRYGLYYPVVLQISVDGKQHSFSTPGVAEEFLSEWERHREGKTSRP</sequence>
<proteinExistence type="predicted"/>
<organism evidence="1 2">
    <name type="scientific">Latimeria chalumnae</name>
    <name type="common">Coelacanth</name>
    <dbReference type="NCBI Taxonomy" id="7897"/>
    <lineage>
        <taxon>Eukaryota</taxon>
        <taxon>Metazoa</taxon>
        <taxon>Chordata</taxon>
        <taxon>Craniata</taxon>
        <taxon>Vertebrata</taxon>
        <taxon>Euteleostomi</taxon>
        <taxon>Coelacanthiformes</taxon>
        <taxon>Coelacanthidae</taxon>
        <taxon>Latimeria</taxon>
    </lineage>
</organism>
<name>H3ACL8_LATCH</name>
<evidence type="ECO:0008006" key="3">
    <source>
        <dbReference type="Google" id="ProtNLM"/>
    </source>
</evidence>
<dbReference type="EMBL" id="AFYH01230249">
    <property type="status" value="NOT_ANNOTATED_CDS"/>
    <property type="molecule type" value="Genomic_DNA"/>
</dbReference>
<dbReference type="Ensembl" id="ENSLACT00000007450.1">
    <property type="protein sequence ID" value="ENSLACP00000007389.1"/>
    <property type="gene ID" value="ENSLACG00000006553.1"/>
</dbReference>
<reference evidence="1" key="2">
    <citation type="submission" date="2025-08" db="UniProtKB">
        <authorList>
            <consortium name="Ensembl"/>
        </authorList>
    </citation>
    <scope>IDENTIFICATION</scope>
</reference>
<keyword evidence="2" id="KW-1185">Reference proteome</keyword>
<dbReference type="HOGENOM" id="CLU_062834_2_1_1"/>
<dbReference type="InterPro" id="IPR004244">
    <property type="entry name" value="Transposase_22"/>
</dbReference>
<dbReference type="InParanoid" id="H3ACL8"/>
<accession>H3ACL8</accession>
<dbReference type="Gene3D" id="3.30.250.20">
    <property type="entry name" value="L1 transposable element, C-terminal domain"/>
    <property type="match status" value="1"/>
</dbReference>
<dbReference type="AlphaFoldDB" id="H3ACL8"/>
<reference evidence="2" key="1">
    <citation type="submission" date="2011-08" db="EMBL/GenBank/DDBJ databases">
        <title>The draft genome of Latimeria chalumnae.</title>
        <authorList>
            <person name="Di Palma F."/>
            <person name="Alfoldi J."/>
            <person name="Johnson J."/>
            <person name="Berlin A."/>
            <person name="Gnerre S."/>
            <person name="Jaffe D."/>
            <person name="MacCallum I."/>
            <person name="Young S."/>
            <person name="Walker B.J."/>
            <person name="Lander E."/>
            <person name="Lindblad-Toh K."/>
        </authorList>
    </citation>
    <scope>NUCLEOTIDE SEQUENCE [LARGE SCALE GENOMIC DNA]</scope>
    <source>
        <strain evidence="2">Wild caught</strain>
    </source>
</reference>